<evidence type="ECO:0000313" key="1">
    <source>
        <dbReference type="EMBL" id="MED6212777.1"/>
    </source>
</evidence>
<proteinExistence type="predicted"/>
<accession>A0ABU6YQX8</accession>
<comment type="caution">
    <text evidence="1">The sequence shown here is derived from an EMBL/GenBank/DDBJ whole genome shotgun (WGS) entry which is preliminary data.</text>
</comment>
<evidence type="ECO:0000313" key="2">
    <source>
        <dbReference type="Proteomes" id="UP001341840"/>
    </source>
</evidence>
<gene>
    <name evidence="1" type="ORF">PIB30_086782</name>
</gene>
<sequence length="146" mass="15489">MKATTKVTATLQTLKSSSAADAVLAQQPCGGSGLKWADEGRGRARVLVKICSSVALGGPNDTGLEQVIHGSQRGMLRVGPTCGRCSSELGERWTAEMLLNHPFLAGEDDRVLVHDEKLVSLPLSKSPRSNMNFLASWVPPPPALQA</sequence>
<name>A0ABU6YQX8_9FABA</name>
<organism evidence="1 2">
    <name type="scientific">Stylosanthes scabra</name>
    <dbReference type="NCBI Taxonomy" id="79078"/>
    <lineage>
        <taxon>Eukaryota</taxon>
        <taxon>Viridiplantae</taxon>
        <taxon>Streptophyta</taxon>
        <taxon>Embryophyta</taxon>
        <taxon>Tracheophyta</taxon>
        <taxon>Spermatophyta</taxon>
        <taxon>Magnoliopsida</taxon>
        <taxon>eudicotyledons</taxon>
        <taxon>Gunneridae</taxon>
        <taxon>Pentapetalae</taxon>
        <taxon>rosids</taxon>
        <taxon>fabids</taxon>
        <taxon>Fabales</taxon>
        <taxon>Fabaceae</taxon>
        <taxon>Papilionoideae</taxon>
        <taxon>50 kb inversion clade</taxon>
        <taxon>dalbergioids sensu lato</taxon>
        <taxon>Dalbergieae</taxon>
        <taxon>Pterocarpus clade</taxon>
        <taxon>Stylosanthes</taxon>
    </lineage>
</organism>
<dbReference type="EMBL" id="JASCZI010243156">
    <property type="protein sequence ID" value="MED6212777.1"/>
    <property type="molecule type" value="Genomic_DNA"/>
</dbReference>
<reference evidence="1 2" key="1">
    <citation type="journal article" date="2023" name="Plants (Basel)">
        <title>Bridging the Gap: Combining Genomics and Transcriptomics Approaches to Understand Stylosanthes scabra, an Orphan Legume from the Brazilian Caatinga.</title>
        <authorList>
            <person name="Ferreira-Neto J.R.C."/>
            <person name="da Silva M.D."/>
            <person name="Binneck E."/>
            <person name="de Melo N.F."/>
            <person name="da Silva R.H."/>
            <person name="de Melo A.L.T.M."/>
            <person name="Pandolfi V."/>
            <person name="Bustamante F.O."/>
            <person name="Brasileiro-Vidal A.C."/>
            <person name="Benko-Iseppon A.M."/>
        </authorList>
    </citation>
    <scope>NUCLEOTIDE SEQUENCE [LARGE SCALE GENOMIC DNA]</scope>
    <source>
        <tissue evidence="1">Leaves</tissue>
    </source>
</reference>
<dbReference type="Proteomes" id="UP001341840">
    <property type="component" value="Unassembled WGS sequence"/>
</dbReference>
<protein>
    <submittedName>
        <fullName evidence="1">Uncharacterized protein</fullName>
    </submittedName>
</protein>
<keyword evidence="2" id="KW-1185">Reference proteome</keyword>